<evidence type="ECO:0000259" key="2">
    <source>
        <dbReference type="Pfam" id="PF14783"/>
    </source>
</evidence>
<dbReference type="Pfam" id="PF14783">
    <property type="entry name" value="BBS2_Mid"/>
    <property type="match status" value="1"/>
</dbReference>
<evidence type="ECO:0000313" key="4">
    <source>
        <dbReference type="WBParaSite" id="PSAMB.scaffold1218size34187.g11814.t1"/>
    </source>
</evidence>
<dbReference type="GO" id="GO:0036064">
    <property type="term" value="C:ciliary basal body"/>
    <property type="evidence" value="ECO:0007669"/>
    <property type="project" value="TreeGrafter"/>
</dbReference>
<sequence length="279" mass="29948">MSLKAAFTIKLGHKILPKTVSVGKFDGIHPSLVAATASSKLFVHTPHRPSAETGGRLLASDIADVSLLNINQPIKAVAVGKMRVASDEHDVVVVGTPTHVLAYDMDNNSDLFYREVPDGVNCLVIGQLGGVDQPIAICGGNCAIQGFDATGHDPFWTVTGDNVTALCLCDYDGDGKLELIVGSEDFDIRVFKGDEIIAEITETEAITGLCWLGEGNKFAYALANGTLGLYEGNNRIWRIKSKNHVVSIAMYDIDGDGEKEMAIGWTNGKVRENFALQNV</sequence>
<protein>
    <submittedName>
        <fullName evidence="4">Bardet-Biedl syndrome 2</fullName>
    </submittedName>
</protein>
<dbReference type="SUPFAM" id="SSF50978">
    <property type="entry name" value="WD40 repeat-like"/>
    <property type="match status" value="1"/>
</dbReference>
<dbReference type="InterPro" id="IPR036322">
    <property type="entry name" value="WD40_repeat_dom_sf"/>
</dbReference>
<dbReference type="InterPro" id="IPR016616">
    <property type="entry name" value="Bardet-Biedl_syndrome_2_prot"/>
</dbReference>
<feature type="domain" description="Ciliary BBSome complex subunit 2 N-terminal" evidence="1">
    <location>
        <begin position="22"/>
        <end position="126"/>
    </location>
</feature>
<dbReference type="GO" id="GO:0034464">
    <property type="term" value="C:BBSome"/>
    <property type="evidence" value="ECO:0007669"/>
    <property type="project" value="InterPro"/>
</dbReference>
<feature type="domain" description="Ciliary BBSome complex subunit 2 middle region" evidence="2">
    <location>
        <begin position="165"/>
        <end position="270"/>
    </location>
</feature>
<proteinExistence type="predicted"/>
<dbReference type="GO" id="GO:0031514">
    <property type="term" value="C:motile cilium"/>
    <property type="evidence" value="ECO:0007669"/>
    <property type="project" value="TreeGrafter"/>
</dbReference>
<dbReference type="GO" id="GO:1905515">
    <property type="term" value="P:non-motile cilium assembly"/>
    <property type="evidence" value="ECO:0007669"/>
    <property type="project" value="InterPro"/>
</dbReference>
<name>A0A914USI5_9BILA</name>
<reference evidence="4" key="1">
    <citation type="submission" date="2022-11" db="UniProtKB">
        <authorList>
            <consortium name="WormBaseParasite"/>
        </authorList>
    </citation>
    <scope>IDENTIFICATION</scope>
</reference>
<dbReference type="WBParaSite" id="PSAMB.scaffold1218size34187.g11814.t1">
    <property type="protein sequence ID" value="PSAMB.scaffold1218size34187.g11814.t1"/>
    <property type="gene ID" value="PSAMB.scaffold1218size34187.g11814"/>
</dbReference>
<dbReference type="Pfam" id="PF14781">
    <property type="entry name" value="BBS2_N"/>
    <property type="match status" value="1"/>
</dbReference>
<dbReference type="PANTHER" id="PTHR32465:SF0">
    <property type="entry name" value="BARDET-BIEDL SYNDROME 2 PROTEIN"/>
    <property type="match status" value="1"/>
</dbReference>
<dbReference type="Proteomes" id="UP000887566">
    <property type="component" value="Unplaced"/>
</dbReference>
<dbReference type="GO" id="GO:0043005">
    <property type="term" value="C:neuron projection"/>
    <property type="evidence" value="ECO:0007669"/>
    <property type="project" value="TreeGrafter"/>
</dbReference>
<evidence type="ECO:0000259" key="1">
    <source>
        <dbReference type="Pfam" id="PF14781"/>
    </source>
</evidence>
<dbReference type="GO" id="GO:0016020">
    <property type="term" value="C:membrane"/>
    <property type="evidence" value="ECO:0007669"/>
    <property type="project" value="TreeGrafter"/>
</dbReference>
<keyword evidence="3" id="KW-1185">Reference proteome</keyword>
<dbReference type="InterPro" id="IPR029429">
    <property type="entry name" value="BBS2_Mid"/>
</dbReference>
<dbReference type="AlphaFoldDB" id="A0A914USI5"/>
<dbReference type="InterPro" id="IPR029430">
    <property type="entry name" value="BBS2_N"/>
</dbReference>
<evidence type="ECO:0000313" key="3">
    <source>
        <dbReference type="Proteomes" id="UP000887566"/>
    </source>
</evidence>
<dbReference type="InterPro" id="IPR015943">
    <property type="entry name" value="WD40/YVTN_repeat-like_dom_sf"/>
</dbReference>
<organism evidence="3 4">
    <name type="scientific">Plectus sambesii</name>
    <dbReference type="NCBI Taxonomy" id="2011161"/>
    <lineage>
        <taxon>Eukaryota</taxon>
        <taxon>Metazoa</taxon>
        <taxon>Ecdysozoa</taxon>
        <taxon>Nematoda</taxon>
        <taxon>Chromadorea</taxon>
        <taxon>Plectida</taxon>
        <taxon>Plectina</taxon>
        <taxon>Plectoidea</taxon>
        <taxon>Plectidae</taxon>
        <taxon>Plectus</taxon>
    </lineage>
</organism>
<dbReference type="PANTHER" id="PTHR32465">
    <property type="entry name" value="BARDET-BIEDL SYNDROME 2 PROTEIN"/>
    <property type="match status" value="1"/>
</dbReference>
<accession>A0A914USI5</accession>
<dbReference type="Gene3D" id="2.130.10.10">
    <property type="entry name" value="YVTN repeat-like/Quinoprotein amine dehydrogenase"/>
    <property type="match status" value="1"/>
</dbReference>